<protein>
    <recommendedName>
        <fullName evidence="2">SWIM-type domain-containing protein</fullName>
    </recommendedName>
</protein>
<keyword evidence="1" id="KW-0479">Metal-binding</keyword>
<dbReference type="CDD" id="cd22343">
    <property type="entry name" value="PDDEXK_lambda_exonuclease-like"/>
    <property type="match status" value="1"/>
</dbReference>
<dbReference type="Proteomes" id="UP001168821">
    <property type="component" value="Unassembled WGS sequence"/>
</dbReference>
<dbReference type="InterPro" id="IPR011335">
    <property type="entry name" value="Restrct_endonuc-II-like"/>
</dbReference>
<dbReference type="InterPro" id="IPR007527">
    <property type="entry name" value="Znf_SWIM"/>
</dbReference>
<accession>A0AA38MHV6</accession>
<dbReference type="InterPro" id="IPR019080">
    <property type="entry name" value="YqaJ_viral_recombinase"/>
</dbReference>
<dbReference type="InterPro" id="IPR011604">
    <property type="entry name" value="PDDEXK-like_dom_sf"/>
</dbReference>
<proteinExistence type="predicted"/>
<name>A0AA38MHV6_9CUCU</name>
<evidence type="ECO:0000313" key="3">
    <source>
        <dbReference type="EMBL" id="KAJ3656738.1"/>
    </source>
</evidence>
<gene>
    <name evidence="3" type="ORF">Zmor_015788</name>
</gene>
<sequence length="444" mass="50670">MLISISNIYSYIQDNACVDRKTRPLEQGEALYVAGLIGNCTFEGQNIESRCIASKISAAPHEIQIQFADYSDYRQWNCVCSCKAGAGGKCKHIVATLLYVYNAQNIGLLSCTDVPQAWGKRKREELVEVVPVEQFCHVKSSEHSKCDMAGIIPEDFVQKCFEVLPNSGAAMLFKGTINPEDRSRDDLFSAICDNAYRSELSEVIYQVNLDAPLRRCCVATYNKLYPCDGFEICKDTFKSKATWMQERQYRITGSRCYTLFTYSQGDWHTKAVKYFYPKSFKGTYATRYGNNQEDFARQAYMTNLPSAETVIQCGLIVCQKNPWLACSPDGIVFRDKRPIRLLEIKCPVLGAKKTITECLPSLEYMEFSEGEGWTLKRRHGYMAQIQLSLAILNLLGCDFIIYSSFDRSFYLLNIDRDEIFCNDLLKKLKSVFFQNMLHVLCEPL</sequence>
<dbReference type="AlphaFoldDB" id="A0AA38MHV6"/>
<feature type="domain" description="SWIM-type" evidence="2">
    <location>
        <begin position="61"/>
        <end position="101"/>
    </location>
</feature>
<dbReference type="Gene3D" id="3.90.320.10">
    <property type="match status" value="1"/>
</dbReference>
<comment type="caution">
    <text evidence="3">The sequence shown here is derived from an EMBL/GenBank/DDBJ whole genome shotgun (WGS) entry which is preliminary data.</text>
</comment>
<dbReference type="Pfam" id="PF09588">
    <property type="entry name" value="YqaJ"/>
    <property type="match status" value="1"/>
</dbReference>
<evidence type="ECO:0000256" key="1">
    <source>
        <dbReference type="PROSITE-ProRule" id="PRU00325"/>
    </source>
</evidence>
<dbReference type="GO" id="GO:0008270">
    <property type="term" value="F:zinc ion binding"/>
    <property type="evidence" value="ECO:0007669"/>
    <property type="project" value="UniProtKB-KW"/>
</dbReference>
<organism evidence="3 4">
    <name type="scientific">Zophobas morio</name>
    <dbReference type="NCBI Taxonomy" id="2755281"/>
    <lineage>
        <taxon>Eukaryota</taxon>
        <taxon>Metazoa</taxon>
        <taxon>Ecdysozoa</taxon>
        <taxon>Arthropoda</taxon>
        <taxon>Hexapoda</taxon>
        <taxon>Insecta</taxon>
        <taxon>Pterygota</taxon>
        <taxon>Neoptera</taxon>
        <taxon>Endopterygota</taxon>
        <taxon>Coleoptera</taxon>
        <taxon>Polyphaga</taxon>
        <taxon>Cucujiformia</taxon>
        <taxon>Tenebrionidae</taxon>
        <taxon>Zophobas</taxon>
    </lineage>
</organism>
<reference evidence="3" key="1">
    <citation type="journal article" date="2023" name="G3 (Bethesda)">
        <title>Whole genome assemblies of Zophobas morio and Tenebrio molitor.</title>
        <authorList>
            <person name="Kaur S."/>
            <person name="Stinson S.A."/>
            <person name="diCenzo G.C."/>
        </authorList>
    </citation>
    <scope>NUCLEOTIDE SEQUENCE</scope>
    <source>
        <strain evidence="3">QUZm001</strain>
    </source>
</reference>
<evidence type="ECO:0000313" key="4">
    <source>
        <dbReference type="Proteomes" id="UP001168821"/>
    </source>
</evidence>
<keyword evidence="1" id="KW-0863">Zinc-finger</keyword>
<dbReference type="PROSITE" id="PS50966">
    <property type="entry name" value="ZF_SWIM"/>
    <property type="match status" value="1"/>
</dbReference>
<dbReference type="PANTHER" id="PTHR46609">
    <property type="entry name" value="EXONUCLEASE, PHAGE-TYPE/RECB, C-TERMINAL DOMAIN-CONTAINING PROTEIN"/>
    <property type="match status" value="1"/>
</dbReference>
<dbReference type="EMBL" id="JALNTZ010000004">
    <property type="protein sequence ID" value="KAJ3656738.1"/>
    <property type="molecule type" value="Genomic_DNA"/>
</dbReference>
<dbReference type="GO" id="GO:0006281">
    <property type="term" value="P:DNA repair"/>
    <property type="evidence" value="ECO:0007669"/>
    <property type="project" value="UniProtKB-ARBA"/>
</dbReference>
<dbReference type="SUPFAM" id="SSF52980">
    <property type="entry name" value="Restriction endonuclease-like"/>
    <property type="match status" value="1"/>
</dbReference>
<dbReference type="InterPro" id="IPR051703">
    <property type="entry name" value="NF-kappa-B_Signaling_Reg"/>
</dbReference>
<dbReference type="PANTHER" id="PTHR46609:SF8">
    <property type="entry name" value="YQAJ VIRAL RECOMBINASE DOMAIN-CONTAINING PROTEIN"/>
    <property type="match status" value="1"/>
</dbReference>
<keyword evidence="4" id="KW-1185">Reference proteome</keyword>
<evidence type="ECO:0000259" key="2">
    <source>
        <dbReference type="PROSITE" id="PS50966"/>
    </source>
</evidence>
<keyword evidence="1" id="KW-0862">Zinc</keyword>